<sequence>MQKRMANVIHMRWSGEARLLMGTRCGSRGGGSFSFPMRDESCIQNPVKHQSRNKSQHSETSGFEPSAQSPEQLMKKISTVAAAVNMTLRHLCIYSTINTTNQAIPTPAHPPRIDRPFDLIAISGLDSFFDSIPVQRPYSFVFLYLGRAARLIANAQLLQDLRSRRERKAIPRIDTVEYILKFRVGYYKGGA</sequence>
<gene>
    <name evidence="2" type="ORF">P280DRAFT_77583</name>
</gene>
<feature type="compositionally biased region" description="Polar residues" evidence="1">
    <location>
        <begin position="58"/>
        <end position="70"/>
    </location>
</feature>
<feature type="region of interest" description="Disordered" evidence="1">
    <location>
        <begin position="46"/>
        <end position="70"/>
    </location>
</feature>
<dbReference type="Proteomes" id="UP000799753">
    <property type="component" value="Unassembled WGS sequence"/>
</dbReference>
<protein>
    <submittedName>
        <fullName evidence="2">Uncharacterized protein</fullName>
    </submittedName>
</protein>
<name>A0A6A6RS46_9PLEO</name>
<keyword evidence="3" id="KW-1185">Reference proteome</keyword>
<organism evidence="2 3">
    <name type="scientific">Massarina eburnea CBS 473.64</name>
    <dbReference type="NCBI Taxonomy" id="1395130"/>
    <lineage>
        <taxon>Eukaryota</taxon>
        <taxon>Fungi</taxon>
        <taxon>Dikarya</taxon>
        <taxon>Ascomycota</taxon>
        <taxon>Pezizomycotina</taxon>
        <taxon>Dothideomycetes</taxon>
        <taxon>Pleosporomycetidae</taxon>
        <taxon>Pleosporales</taxon>
        <taxon>Massarineae</taxon>
        <taxon>Massarinaceae</taxon>
        <taxon>Massarina</taxon>
    </lineage>
</organism>
<accession>A0A6A6RS46</accession>
<dbReference type="EMBL" id="MU006790">
    <property type="protein sequence ID" value="KAF2638170.1"/>
    <property type="molecule type" value="Genomic_DNA"/>
</dbReference>
<evidence type="ECO:0000256" key="1">
    <source>
        <dbReference type="SAM" id="MobiDB-lite"/>
    </source>
</evidence>
<reference evidence="2" key="1">
    <citation type="journal article" date="2020" name="Stud. Mycol.">
        <title>101 Dothideomycetes genomes: a test case for predicting lifestyles and emergence of pathogens.</title>
        <authorList>
            <person name="Haridas S."/>
            <person name="Albert R."/>
            <person name="Binder M."/>
            <person name="Bloem J."/>
            <person name="Labutti K."/>
            <person name="Salamov A."/>
            <person name="Andreopoulos B."/>
            <person name="Baker S."/>
            <person name="Barry K."/>
            <person name="Bills G."/>
            <person name="Bluhm B."/>
            <person name="Cannon C."/>
            <person name="Castanera R."/>
            <person name="Culley D."/>
            <person name="Daum C."/>
            <person name="Ezra D."/>
            <person name="Gonzalez J."/>
            <person name="Henrissat B."/>
            <person name="Kuo A."/>
            <person name="Liang C."/>
            <person name="Lipzen A."/>
            <person name="Lutzoni F."/>
            <person name="Magnuson J."/>
            <person name="Mondo S."/>
            <person name="Nolan M."/>
            <person name="Ohm R."/>
            <person name="Pangilinan J."/>
            <person name="Park H.-J."/>
            <person name="Ramirez L."/>
            <person name="Alfaro M."/>
            <person name="Sun H."/>
            <person name="Tritt A."/>
            <person name="Yoshinaga Y."/>
            <person name="Zwiers L.-H."/>
            <person name="Turgeon B."/>
            <person name="Goodwin S."/>
            <person name="Spatafora J."/>
            <person name="Crous P."/>
            <person name="Grigoriev I."/>
        </authorList>
    </citation>
    <scope>NUCLEOTIDE SEQUENCE</scope>
    <source>
        <strain evidence="2">CBS 473.64</strain>
    </source>
</reference>
<evidence type="ECO:0000313" key="3">
    <source>
        <dbReference type="Proteomes" id="UP000799753"/>
    </source>
</evidence>
<proteinExistence type="predicted"/>
<evidence type="ECO:0000313" key="2">
    <source>
        <dbReference type="EMBL" id="KAF2638170.1"/>
    </source>
</evidence>
<dbReference type="AlphaFoldDB" id="A0A6A6RS46"/>